<evidence type="ECO:0000256" key="3">
    <source>
        <dbReference type="HAMAP-Rule" id="MF_01077"/>
    </source>
</evidence>
<dbReference type="HAMAP" id="MF_01077">
    <property type="entry name" value="RimP"/>
    <property type="match status" value="1"/>
</dbReference>
<evidence type="ECO:0000313" key="6">
    <source>
        <dbReference type="EMBL" id="MBE9041511.1"/>
    </source>
</evidence>
<keyword evidence="1 3" id="KW-0963">Cytoplasm</keyword>
<dbReference type="Proteomes" id="UP000621799">
    <property type="component" value="Unassembled WGS sequence"/>
</dbReference>
<dbReference type="InterPro" id="IPR036847">
    <property type="entry name" value="RimP_C_sf"/>
</dbReference>
<dbReference type="NCBIfam" id="NF000935">
    <property type="entry name" value="PRK00092.3-3"/>
    <property type="match status" value="1"/>
</dbReference>
<evidence type="ECO:0000313" key="7">
    <source>
        <dbReference type="Proteomes" id="UP000621799"/>
    </source>
</evidence>
<dbReference type="SUPFAM" id="SSF75420">
    <property type="entry name" value="YhbC-like, N-terminal domain"/>
    <property type="match status" value="1"/>
</dbReference>
<dbReference type="Gene3D" id="2.30.30.180">
    <property type="entry name" value="Ribosome maturation factor RimP, C-terminal domain"/>
    <property type="match status" value="1"/>
</dbReference>
<dbReference type="Pfam" id="PF02576">
    <property type="entry name" value="RimP_N"/>
    <property type="match status" value="1"/>
</dbReference>
<sequence>MTHPLIPKIIDLATPVARELGLELVGAVFQTHYSPPVLRVDVRNSQAGTSLQDCELMSRSLEATLDAVELIPDAYVLEVSSPGVSRQLSADREFTAFKGFAVTVKTEEPIDGQHQWEGQLVKRDDDAVYINRKGRAIAIPRSLVTEVQLSDP</sequence>
<dbReference type="AlphaFoldDB" id="A0A928VWN7"/>
<protein>
    <recommendedName>
        <fullName evidence="3">Ribosome maturation factor RimP</fullName>
    </recommendedName>
</protein>
<dbReference type="PANTHER" id="PTHR33867:SF1">
    <property type="entry name" value="RIBOSOME MATURATION FACTOR RIMP"/>
    <property type="match status" value="1"/>
</dbReference>
<comment type="caution">
    <text evidence="6">The sequence shown here is derived from an EMBL/GenBank/DDBJ whole genome shotgun (WGS) entry which is preliminary data.</text>
</comment>
<dbReference type="CDD" id="cd01734">
    <property type="entry name" value="YlxS_C"/>
    <property type="match status" value="1"/>
</dbReference>
<evidence type="ECO:0000256" key="2">
    <source>
        <dbReference type="ARBA" id="ARBA00022517"/>
    </source>
</evidence>
<reference evidence="6" key="1">
    <citation type="submission" date="2020-10" db="EMBL/GenBank/DDBJ databases">
        <authorList>
            <person name="Castelo-Branco R."/>
            <person name="Eusebio N."/>
            <person name="Adriana R."/>
            <person name="Vieira A."/>
            <person name="Brugerolle De Fraissinette N."/>
            <person name="Rezende De Castro R."/>
            <person name="Schneider M.P."/>
            <person name="Vasconcelos V."/>
            <person name="Leao P.N."/>
        </authorList>
    </citation>
    <scope>NUCLEOTIDE SEQUENCE</scope>
    <source>
        <strain evidence="6">LEGE 11467</strain>
    </source>
</reference>
<accession>A0A928VWN7</accession>
<keyword evidence="2 3" id="KW-0690">Ribosome biogenesis</keyword>
<name>A0A928VWN7_9CYAN</name>
<dbReference type="InterPro" id="IPR028998">
    <property type="entry name" value="RimP_C"/>
</dbReference>
<comment type="function">
    <text evidence="3">Required for maturation of 30S ribosomal subunits.</text>
</comment>
<feature type="domain" description="Ribosome maturation factor RimP N-terminal" evidence="4">
    <location>
        <begin position="13"/>
        <end position="84"/>
    </location>
</feature>
<dbReference type="GO" id="GO:0006412">
    <property type="term" value="P:translation"/>
    <property type="evidence" value="ECO:0007669"/>
    <property type="project" value="TreeGrafter"/>
</dbReference>
<dbReference type="Pfam" id="PF17384">
    <property type="entry name" value="DUF150_C"/>
    <property type="match status" value="1"/>
</dbReference>
<comment type="similarity">
    <text evidence="3">Belongs to the RimP family.</text>
</comment>
<feature type="domain" description="Ribosome maturation factor RimP C-terminal" evidence="5">
    <location>
        <begin position="89"/>
        <end position="149"/>
    </location>
</feature>
<dbReference type="InterPro" id="IPR028989">
    <property type="entry name" value="RimP_N"/>
</dbReference>
<dbReference type="InterPro" id="IPR035956">
    <property type="entry name" value="RimP_N_sf"/>
</dbReference>
<dbReference type="InterPro" id="IPR003728">
    <property type="entry name" value="Ribosome_maturation_RimP"/>
</dbReference>
<comment type="subcellular location">
    <subcellularLocation>
        <location evidence="3">Cytoplasm</location>
    </subcellularLocation>
</comment>
<dbReference type="PANTHER" id="PTHR33867">
    <property type="entry name" value="RIBOSOME MATURATION FACTOR RIMP"/>
    <property type="match status" value="1"/>
</dbReference>
<dbReference type="Gene3D" id="3.30.300.70">
    <property type="entry name" value="RimP-like superfamily, N-terminal"/>
    <property type="match status" value="1"/>
</dbReference>
<gene>
    <name evidence="3 6" type="primary">rimP</name>
    <name evidence="6" type="ORF">IQ235_12045</name>
</gene>
<evidence type="ECO:0000259" key="5">
    <source>
        <dbReference type="Pfam" id="PF17384"/>
    </source>
</evidence>
<dbReference type="EMBL" id="JADEXN010000205">
    <property type="protein sequence ID" value="MBE9041511.1"/>
    <property type="molecule type" value="Genomic_DNA"/>
</dbReference>
<evidence type="ECO:0000256" key="1">
    <source>
        <dbReference type="ARBA" id="ARBA00022490"/>
    </source>
</evidence>
<evidence type="ECO:0000259" key="4">
    <source>
        <dbReference type="Pfam" id="PF02576"/>
    </source>
</evidence>
<dbReference type="RefSeq" id="WP_264321715.1">
    <property type="nucleotide sequence ID" value="NZ_JADEXN010000205.1"/>
</dbReference>
<keyword evidence="7" id="KW-1185">Reference proteome</keyword>
<organism evidence="6 7">
    <name type="scientific">Zarconia navalis LEGE 11467</name>
    <dbReference type="NCBI Taxonomy" id="1828826"/>
    <lineage>
        <taxon>Bacteria</taxon>
        <taxon>Bacillati</taxon>
        <taxon>Cyanobacteriota</taxon>
        <taxon>Cyanophyceae</taxon>
        <taxon>Oscillatoriophycideae</taxon>
        <taxon>Oscillatoriales</taxon>
        <taxon>Oscillatoriales incertae sedis</taxon>
        <taxon>Zarconia</taxon>
        <taxon>Zarconia navalis</taxon>
    </lineage>
</organism>
<proteinExistence type="inferred from homology"/>
<dbReference type="GO" id="GO:0000028">
    <property type="term" value="P:ribosomal small subunit assembly"/>
    <property type="evidence" value="ECO:0007669"/>
    <property type="project" value="TreeGrafter"/>
</dbReference>
<dbReference type="GO" id="GO:0005829">
    <property type="term" value="C:cytosol"/>
    <property type="evidence" value="ECO:0007669"/>
    <property type="project" value="TreeGrafter"/>
</dbReference>
<dbReference type="SUPFAM" id="SSF74942">
    <property type="entry name" value="YhbC-like, C-terminal domain"/>
    <property type="match status" value="1"/>
</dbReference>